<evidence type="ECO:0000256" key="1">
    <source>
        <dbReference type="SAM" id="Coils"/>
    </source>
</evidence>
<dbReference type="InterPro" id="IPR036477">
    <property type="entry name" value="Formyl_transf_N_sf"/>
</dbReference>
<evidence type="ECO:0000259" key="3">
    <source>
        <dbReference type="Pfam" id="PF02911"/>
    </source>
</evidence>
<dbReference type="EMBL" id="RFFL01000009">
    <property type="protein sequence ID" value="RMI00379.1"/>
    <property type="molecule type" value="Genomic_DNA"/>
</dbReference>
<dbReference type="PANTHER" id="PTHR11138">
    <property type="entry name" value="METHIONYL-TRNA FORMYLTRANSFERASE"/>
    <property type="match status" value="1"/>
</dbReference>
<name>A0ABX9V3L1_9GAMM</name>
<evidence type="ECO:0000313" key="4">
    <source>
        <dbReference type="EMBL" id="RMI00379.1"/>
    </source>
</evidence>
<keyword evidence="1" id="KW-0175">Coiled coil</keyword>
<keyword evidence="5" id="KW-1185">Reference proteome</keyword>
<proteinExistence type="predicted"/>
<organism evidence="4 5">
    <name type="scientific">Stutzerimonas nitrititolerans</name>
    <dbReference type="NCBI Taxonomy" id="2482751"/>
    <lineage>
        <taxon>Bacteria</taxon>
        <taxon>Pseudomonadati</taxon>
        <taxon>Pseudomonadota</taxon>
        <taxon>Gammaproteobacteria</taxon>
        <taxon>Pseudomonadales</taxon>
        <taxon>Pseudomonadaceae</taxon>
        <taxon>Stutzerimonas</taxon>
    </lineage>
</organism>
<dbReference type="Proteomes" id="UP000269134">
    <property type="component" value="Unassembled WGS sequence"/>
</dbReference>
<dbReference type="Pfam" id="PF00551">
    <property type="entry name" value="Formyl_trans_N"/>
    <property type="match status" value="1"/>
</dbReference>
<dbReference type="InterPro" id="IPR011034">
    <property type="entry name" value="Formyl_transferase-like_C_sf"/>
</dbReference>
<reference evidence="4 5" key="1">
    <citation type="submission" date="2018-10" db="EMBL/GenBank/DDBJ databases">
        <title>Pseudomonas sp. GL14 genome.</title>
        <authorList>
            <person name="Peng J."/>
            <person name="Liu Z.-P."/>
        </authorList>
    </citation>
    <scope>NUCLEOTIDE SEQUENCE [LARGE SCALE GENOMIC DNA]</scope>
    <source>
        <strain evidence="4 5">GL14</strain>
    </source>
</reference>
<evidence type="ECO:0000313" key="5">
    <source>
        <dbReference type="Proteomes" id="UP000269134"/>
    </source>
</evidence>
<dbReference type="InterPro" id="IPR002376">
    <property type="entry name" value="Formyl_transf_N"/>
</dbReference>
<gene>
    <name evidence="4" type="ORF">EA795_12715</name>
</gene>
<dbReference type="PANTHER" id="PTHR11138:SF5">
    <property type="entry name" value="METHIONYL-TRNA FORMYLTRANSFERASE, MITOCHONDRIAL"/>
    <property type="match status" value="1"/>
</dbReference>
<feature type="domain" description="Formyl transferase N-terminal" evidence="2">
    <location>
        <begin position="2"/>
        <end position="172"/>
    </location>
</feature>
<evidence type="ECO:0000259" key="2">
    <source>
        <dbReference type="Pfam" id="PF00551"/>
    </source>
</evidence>
<comment type="caution">
    <text evidence="4">The sequence shown here is derived from an EMBL/GenBank/DDBJ whole genome shotgun (WGS) entry which is preliminary data.</text>
</comment>
<feature type="domain" description="Formyl transferase C-terminal" evidence="3">
    <location>
        <begin position="201"/>
        <end position="283"/>
    </location>
</feature>
<accession>A0ABX9V3L1</accession>
<dbReference type="SUPFAM" id="SSF50486">
    <property type="entry name" value="FMT C-terminal domain-like"/>
    <property type="match status" value="1"/>
</dbReference>
<protein>
    <submittedName>
        <fullName evidence="4">Methionyl-tRNA formyltransferase</fullName>
    </submittedName>
</protein>
<sequence length="332" mass="37030">MMKIAVIGGVSSTRVLIEKLFQHGFHEVRVWGYSPEDNSLVSGWSDLKSVCERFGFRYSPFLRVSSCQEEIAQCSPDLIFAVGLSQIISEELISIPRLGCIGFHPTALPKGRGRAAITWLVLERMDGAASFFILRSGVDDGPIVAQEPFEVDENDDAKSVEKKLLVAEKKALDTWLPKLASGEIGGVEQDHSQASWYGRRSPEDGWIDWKVTVDELLRLIKASTAPHPGAYTFHEDSIITIWSAELNSSAQKGVVGRILQVFPDQTFLVQCNDGLLRVTRWQATNSWLPRVGIRLGYYTEAEVYLLKKKYSELEERIAILEKLALAASSDAK</sequence>
<feature type="coiled-coil region" evidence="1">
    <location>
        <begin position="303"/>
        <end position="330"/>
    </location>
</feature>
<dbReference type="InterPro" id="IPR005793">
    <property type="entry name" value="Formyl_trans_C"/>
</dbReference>
<dbReference type="Gene3D" id="3.40.50.12230">
    <property type="match status" value="1"/>
</dbReference>
<dbReference type="Pfam" id="PF02911">
    <property type="entry name" value="Formyl_trans_C"/>
    <property type="match status" value="1"/>
</dbReference>
<dbReference type="SUPFAM" id="SSF53328">
    <property type="entry name" value="Formyltransferase"/>
    <property type="match status" value="1"/>
</dbReference>